<dbReference type="AlphaFoldDB" id="A0A8J8SZX6"/>
<evidence type="ECO:0000313" key="3">
    <source>
        <dbReference type="Proteomes" id="UP000785679"/>
    </source>
</evidence>
<evidence type="ECO:0000313" key="2">
    <source>
        <dbReference type="EMBL" id="TNV77072.1"/>
    </source>
</evidence>
<name>A0A8J8SZX6_HALGN</name>
<protein>
    <submittedName>
        <fullName evidence="2">Uncharacterized protein</fullName>
    </submittedName>
</protein>
<reference evidence="2" key="1">
    <citation type="submission" date="2019-06" db="EMBL/GenBank/DDBJ databases">
        <authorList>
            <person name="Zheng W."/>
        </authorList>
    </citation>
    <scope>NUCLEOTIDE SEQUENCE</scope>
    <source>
        <strain evidence="2">QDHG01</strain>
    </source>
</reference>
<evidence type="ECO:0000256" key="1">
    <source>
        <dbReference type="SAM" id="MobiDB-lite"/>
    </source>
</evidence>
<organism evidence="2 3">
    <name type="scientific">Halteria grandinella</name>
    <dbReference type="NCBI Taxonomy" id="5974"/>
    <lineage>
        <taxon>Eukaryota</taxon>
        <taxon>Sar</taxon>
        <taxon>Alveolata</taxon>
        <taxon>Ciliophora</taxon>
        <taxon>Intramacronucleata</taxon>
        <taxon>Spirotrichea</taxon>
        <taxon>Stichotrichia</taxon>
        <taxon>Sporadotrichida</taxon>
        <taxon>Halteriidae</taxon>
        <taxon>Halteria</taxon>
    </lineage>
</organism>
<keyword evidence="3" id="KW-1185">Reference proteome</keyword>
<comment type="caution">
    <text evidence="2">The sequence shown here is derived from an EMBL/GenBank/DDBJ whole genome shotgun (WGS) entry which is preliminary data.</text>
</comment>
<gene>
    <name evidence="2" type="ORF">FGO68_gene6342</name>
</gene>
<feature type="region of interest" description="Disordered" evidence="1">
    <location>
        <begin position="30"/>
        <end position="53"/>
    </location>
</feature>
<dbReference type="EMBL" id="RRYP01012494">
    <property type="protein sequence ID" value="TNV77072.1"/>
    <property type="molecule type" value="Genomic_DNA"/>
</dbReference>
<dbReference type="Proteomes" id="UP000785679">
    <property type="component" value="Unassembled WGS sequence"/>
</dbReference>
<feature type="compositionally biased region" description="Basic and acidic residues" evidence="1">
    <location>
        <begin position="37"/>
        <end position="46"/>
    </location>
</feature>
<sequence>MRGLGTMMWGRCRKMRDQLLIGNGPYIGTSGDAGEGAGEKKVRGDEGDLGVHGVGDVEAAEGGGLGVTEMGTMERTNGVKVRAAKILGQMMAPKKRMTLGVNLTMNQKKMTSGHKALTQKQSKAIRGKIKELKMIIFKKKNAQQRMKIHGSKKVILKNCLAKGTGIPMKKNKIYQLNLRLKIICGDQSCLFKL</sequence>
<proteinExistence type="predicted"/>
<accession>A0A8J8SZX6</accession>